<organism evidence="2">
    <name type="scientific">Percolomonas cosmopolitus</name>
    <dbReference type="NCBI Taxonomy" id="63605"/>
    <lineage>
        <taxon>Eukaryota</taxon>
        <taxon>Discoba</taxon>
        <taxon>Heterolobosea</taxon>
        <taxon>Tetramitia</taxon>
        <taxon>Eutetramitia</taxon>
        <taxon>Percolomonadidae</taxon>
        <taxon>Percolomonas</taxon>
    </lineage>
</organism>
<feature type="region of interest" description="Disordered" evidence="1">
    <location>
        <begin position="263"/>
        <end position="283"/>
    </location>
</feature>
<evidence type="ECO:0000313" key="2">
    <source>
        <dbReference type="EMBL" id="CAD9080824.1"/>
    </source>
</evidence>
<feature type="region of interest" description="Disordered" evidence="1">
    <location>
        <begin position="1"/>
        <end position="23"/>
    </location>
</feature>
<evidence type="ECO:0000256" key="1">
    <source>
        <dbReference type="SAM" id="MobiDB-lite"/>
    </source>
</evidence>
<reference evidence="2" key="1">
    <citation type="submission" date="2021-01" db="EMBL/GenBank/DDBJ databases">
        <authorList>
            <person name="Corre E."/>
            <person name="Pelletier E."/>
            <person name="Niang G."/>
            <person name="Scheremetjew M."/>
            <person name="Finn R."/>
            <person name="Kale V."/>
            <person name="Holt S."/>
            <person name="Cochrane G."/>
            <person name="Meng A."/>
            <person name="Brown T."/>
            <person name="Cohen L."/>
        </authorList>
    </citation>
    <scope>NUCLEOTIDE SEQUENCE</scope>
    <source>
        <strain evidence="2">WS</strain>
    </source>
</reference>
<gene>
    <name evidence="2" type="ORF">PCOS0759_LOCUS4064</name>
</gene>
<dbReference type="EMBL" id="HBGD01004897">
    <property type="protein sequence ID" value="CAD9080824.1"/>
    <property type="molecule type" value="Transcribed_RNA"/>
</dbReference>
<sequence>MELIRHKSKHSETSSSEENEEEIYVDAEDWEEQLRGLNVPKNDIEGNEDVEKPEALTSEVPKIKPENKLALSDGEQVLEIDAQPPETEDPPVYQKELQSDTNLLSELDEQVFENDPLLLVDDQEQQEFSPPPTTVSQQLLPKSSLPNLVLDSPSIEDSSSTLTELAVPRYSLSTQDKHTSLVISPNTLSVQDSLSEPISPLENAQYDADMENLYDNVLAESLNSPSEFLKERTSTLSRTNEAIGVEFVVLEGNQLESSSIIPVEESQSNVSEATASQEVSSQHLVDSEIHPSEILYLSQVRTRPSYIPEYLRNEKDFLHKRANQEIPRDSFFHMLQQYLKSCEEVTIALSQGNKLWNNRETNIAQAYKTEKVKIESNRATCPDGRYVKHTEKERKKVLDEHVMKQLHNTLLEHRNLFYNYINARKLDSSFCREKVKSHLDCLFRERPFFTLHTEFVQSPLSPSLEQEQNLASLKDKTSTLFYFEALVATKKTSSASEMGQLHQFRDDCRAWIKQCISHLITFTNVDDQRFILVELMKCRGIGIWGANLLHISELHTDDDVDTFLAVLSLFMLTPFHFRDKPGKFILTESDFENLFNQFHFPNLIQYLVDCCSQVGNLNRFNSWKSVFQVIDSVVFILSQSLKHFSAPKYNAYSRKIAQTITSLYQILRSLLEEKDLLSIREVAVGLCKLFVKCYYGILDSAQNGGSTRTLPFLAALPMSTSPKVVSFSVFLSCFVGHDLKELIEKDIEEIFTSLDSWKEFAVKYRASFHRMFSTTESNLNCSAWIAAFSQMGIQSSLLAEIITIELFHLMFLNPHCEEYVFKESLEALYDLCCCHPQPVISLLVGQLILNHKTTQYDCFKLLRRIPLVLWNPSMREVNFIMISLQSTLGELEFNIAKYIISHLYYPDLRNEVSKNLLIHIVECLQSHFSRGLKYFFKKPSSVQKEKQFHAWVVDVLVRIIFCTPVGAAVFEPLSPEAPILEHILDCINDSRYSSIAPLLTFVLMLVTTVGFHLEDFHKYACSRNPNGWMRKIHSRPDEIYTRCIVDTSLRLFSSVPQSSNTTLFPLLVETLNTSGTQKHWEALALNLSRLIIMKFDTLMLENQKDKAEDYIIFWMQELLSDSRSLKSEITMRVINSLCKACFRNKTYKKLLVYLSKYHFESVEAFSLEDPKWSDRFSGMLFAGFPSNLFRASNKKVFGKLIKPQCAHPYLSLLILMVDAMHLAESRQQMGQALIRGHTMPDVMLFNAGHRHAIFKVLAHCLALSDILVNQDTSRYFSPLLKLEDVHGTLLGFWKLFFDLFFECVTQESDQRFYGYQFLLLNKCAEGFFYAIETNLKALATLYGRISKKCIERENDNAGLYASYVQCYTSIVKWLAPFRGKSVPTVSEFCSMYGSYSVSKIVSCLREKSYATDANGMWYDLMSIKQTPARESKLVRKVYPSEFVTFPVLNRERTLSVSLNQLILSNPLPKPVPQYNNSVIFHKNRADILNHSELVAAKKMIDEVIREFFQSRERHNALDAHCTNNLLPHLYYCHQFNKTVTAKCSKSCSGPVKVQIMVEEYHMNVVVKRELEENTISVQSLFERDYISIPFSQTLLKLEACTEQLMRMRQTMSFVDGAEFASEGMEWFWFCCDIVEAAHNVFPAVESLIETMLQKIYKAYVEQSIDAAEMLLQRMLRNPRSISCLAAFFNPQICLDRWDILLHTIFEQPLSVDALLLLLRRFSVHTFVDVENSYSTDVQYTSRICGSVVESIVALHSSSVGPHAQLEIFSLYMDWIRQIMSTNVPYLYRLVVKKVMDHVAFEKIPTDLILMLTNPTLFDGKIDLSVVRLCSTVTNSRLMILRNEKSLYDRMQLRTLAALREFFRDIFKLLPRDSLRESIETPSLLFESACEFFGPFILENVDMHRRCILLPTSKNDQLPEFEEFVKAFAAVVQYLCAESSCSVLGDLLLLYVSRLRKLPDMFLDIYHNNLTKLEWEHALLSHDQISQVLTFFRTNTKKSTHFFLLDILERANSVNNQDIPNRNDTFRVKKSCSVM</sequence>
<proteinExistence type="predicted"/>
<name>A0A7S1PGT8_9EUKA</name>
<feature type="region of interest" description="Disordered" evidence="1">
    <location>
        <begin position="37"/>
        <end position="93"/>
    </location>
</feature>
<accession>A0A7S1PGT8</accession>
<protein>
    <submittedName>
        <fullName evidence="2">Uncharacterized protein</fullName>
    </submittedName>
</protein>